<name>A0A4Q7YSE2_9BACT</name>
<keyword evidence="2" id="KW-1185">Reference proteome</keyword>
<dbReference type="AlphaFoldDB" id="A0A4Q7YSE2"/>
<proteinExistence type="predicted"/>
<organism evidence="1 2">
    <name type="scientific">Edaphobacter modestus</name>
    <dbReference type="NCBI Taxonomy" id="388466"/>
    <lineage>
        <taxon>Bacteria</taxon>
        <taxon>Pseudomonadati</taxon>
        <taxon>Acidobacteriota</taxon>
        <taxon>Terriglobia</taxon>
        <taxon>Terriglobales</taxon>
        <taxon>Acidobacteriaceae</taxon>
        <taxon>Edaphobacter</taxon>
    </lineage>
</organism>
<accession>A0A4Q7YSE2</accession>
<protein>
    <submittedName>
        <fullName evidence="1">Uncharacterized protein</fullName>
    </submittedName>
</protein>
<gene>
    <name evidence="1" type="ORF">BDD14_1178</name>
</gene>
<comment type="caution">
    <text evidence="1">The sequence shown here is derived from an EMBL/GenBank/DDBJ whole genome shotgun (WGS) entry which is preliminary data.</text>
</comment>
<dbReference type="EMBL" id="SHKW01000001">
    <property type="protein sequence ID" value="RZU39785.1"/>
    <property type="molecule type" value="Genomic_DNA"/>
</dbReference>
<reference evidence="1 2" key="1">
    <citation type="submission" date="2019-02" db="EMBL/GenBank/DDBJ databases">
        <title>Genomic Encyclopedia of Archaeal and Bacterial Type Strains, Phase II (KMG-II): from individual species to whole genera.</title>
        <authorList>
            <person name="Goeker M."/>
        </authorList>
    </citation>
    <scope>NUCLEOTIDE SEQUENCE [LARGE SCALE GENOMIC DNA]</scope>
    <source>
        <strain evidence="1 2">DSM 18101</strain>
    </source>
</reference>
<sequence>MSLLWTGVCRIYFNAYAETLLYWSVDNGDPSTEVRCQRVVMTGNFETIVAPEQNAEPREWFCFKQANVYEKLGGVIAVTECTTASLRDRSGNESR</sequence>
<dbReference type="Proteomes" id="UP000292958">
    <property type="component" value="Unassembled WGS sequence"/>
</dbReference>
<evidence type="ECO:0000313" key="2">
    <source>
        <dbReference type="Proteomes" id="UP000292958"/>
    </source>
</evidence>
<evidence type="ECO:0000313" key="1">
    <source>
        <dbReference type="EMBL" id="RZU39785.1"/>
    </source>
</evidence>